<evidence type="ECO:0000256" key="3">
    <source>
        <dbReference type="ARBA" id="ARBA00023163"/>
    </source>
</evidence>
<dbReference type="InterPro" id="IPR036390">
    <property type="entry name" value="WH_DNA-bd_sf"/>
</dbReference>
<dbReference type="Gene3D" id="1.10.10.10">
    <property type="entry name" value="Winged helix-like DNA-binding domain superfamily/Winged helix DNA-binding domain"/>
    <property type="match status" value="1"/>
</dbReference>
<proteinExistence type="predicted"/>
<dbReference type="AlphaFoldDB" id="A0A433Y9F9"/>
<keyword evidence="1" id="KW-0805">Transcription regulation</keyword>
<dbReference type="RefSeq" id="WP_127192209.1">
    <property type="nucleotide sequence ID" value="NZ_RZNY01000008.1"/>
</dbReference>
<dbReference type="InterPro" id="IPR036388">
    <property type="entry name" value="WH-like_DNA-bd_sf"/>
</dbReference>
<accession>A0A433Y9F9</accession>
<dbReference type="InterPro" id="IPR051081">
    <property type="entry name" value="HTH_MetalResp_TranReg"/>
</dbReference>
<dbReference type="CDD" id="cd00090">
    <property type="entry name" value="HTH_ARSR"/>
    <property type="match status" value="1"/>
</dbReference>
<evidence type="ECO:0000256" key="2">
    <source>
        <dbReference type="ARBA" id="ARBA00023125"/>
    </source>
</evidence>
<dbReference type="PANTHER" id="PTHR33154">
    <property type="entry name" value="TRANSCRIPTIONAL REGULATOR, ARSR FAMILY"/>
    <property type="match status" value="1"/>
</dbReference>
<dbReference type="InterPro" id="IPR001845">
    <property type="entry name" value="HTH_ArsR_DNA-bd_dom"/>
</dbReference>
<evidence type="ECO:0000313" key="5">
    <source>
        <dbReference type="EMBL" id="RUT46476.1"/>
    </source>
</evidence>
<feature type="domain" description="HTH arsR-type" evidence="4">
    <location>
        <begin position="273"/>
        <end position="366"/>
    </location>
</feature>
<comment type="caution">
    <text evidence="5">The sequence shown here is derived from an EMBL/GenBank/DDBJ whole genome shotgun (WGS) entry which is preliminary data.</text>
</comment>
<dbReference type="GO" id="GO:0003700">
    <property type="term" value="F:DNA-binding transcription factor activity"/>
    <property type="evidence" value="ECO:0007669"/>
    <property type="project" value="InterPro"/>
</dbReference>
<keyword evidence="6" id="KW-1185">Reference proteome</keyword>
<organism evidence="5 6">
    <name type="scientific">Paenibacillus anaericanus</name>
    <dbReference type="NCBI Taxonomy" id="170367"/>
    <lineage>
        <taxon>Bacteria</taxon>
        <taxon>Bacillati</taxon>
        <taxon>Bacillota</taxon>
        <taxon>Bacilli</taxon>
        <taxon>Bacillales</taxon>
        <taxon>Paenibacillaceae</taxon>
        <taxon>Paenibacillus</taxon>
    </lineage>
</organism>
<keyword evidence="2" id="KW-0238">DNA-binding</keyword>
<reference evidence="5 6" key="1">
    <citation type="submission" date="2018-12" db="EMBL/GenBank/DDBJ databases">
        <authorList>
            <person name="Sun L."/>
            <person name="Chen Z."/>
        </authorList>
    </citation>
    <scope>NUCLEOTIDE SEQUENCE [LARGE SCALE GENOMIC DNA]</scope>
    <source>
        <strain evidence="5 6">DSM 15890</strain>
    </source>
</reference>
<evidence type="ECO:0000313" key="6">
    <source>
        <dbReference type="Proteomes" id="UP000279446"/>
    </source>
</evidence>
<gene>
    <name evidence="5" type="ORF">EJP82_11525</name>
</gene>
<dbReference type="Proteomes" id="UP000279446">
    <property type="component" value="Unassembled WGS sequence"/>
</dbReference>
<dbReference type="OrthoDB" id="1706794at2"/>
<dbReference type="InterPro" id="IPR011991">
    <property type="entry name" value="ArsR-like_HTH"/>
</dbReference>
<dbReference type="GO" id="GO:0003677">
    <property type="term" value="F:DNA binding"/>
    <property type="evidence" value="ECO:0007669"/>
    <property type="project" value="UniProtKB-KW"/>
</dbReference>
<dbReference type="PROSITE" id="PS50987">
    <property type="entry name" value="HTH_ARSR_2"/>
    <property type="match status" value="1"/>
</dbReference>
<protein>
    <submittedName>
        <fullName evidence="5">ArsR family transcriptional regulator</fullName>
    </submittedName>
</protein>
<dbReference type="SMART" id="SM00418">
    <property type="entry name" value="HTH_ARSR"/>
    <property type="match status" value="1"/>
</dbReference>
<sequence length="366" mass="42789">MKDMLTKNITFAYNEAMELIIAMGMVACEEQMEEVANEYKFEMDPLALEFHNEARERLSPHTLRELEFFFKYNFLHKALDFGFYTSICNCPKIQSAEEWISKLDQTPAEDIMFGMVYGVYHDKMDELLQGRNWDYWAEVKSDIPALIELVKVTEPQPEVAGAIGPLLECLNHPPEAKLRYMQLIRQFYKDAYKPWAKRIKELSEASVLHYGDSFMVDPEQFIRETNKSEPAIYDIPTTFHISFLSQINNHFIYSEGGTYAWVLFGIHNDRVFGPAADREKVELFFKALSDKRRMDFVSLLRERPCYGAELAAELGITPAAVNYHANFLFFLDLLEMKRSDHRMYYHLKTDRLRELLALTSKVLLDE</sequence>
<name>A0A433Y9F9_9BACL</name>
<evidence type="ECO:0000259" key="4">
    <source>
        <dbReference type="PROSITE" id="PS50987"/>
    </source>
</evidence>
<keyword evidence="3" id="KW-0804">Transcription</keyword>
<dbReference type="EMBL" id="RZNY01000008">
    <property type="protein sequence ID" value="RUT46476.1"/>
    <property type="molecule type" value="Genomic_DNA"/>
</dbReference>
<evidence type="ECO:0000256" key="1">
    <source>
        <dbReference type="ARBA" id="ARBA00023015"/>
    </source>
</evidence>
<dbReference type="PANTHER" id="PTHR33154:SF33">
    <property type="entry name" value="TRANSCRIPTIONAL REPRESSOR SDPR"/>
    <property type="match status" value="1"/>
</dbReference>
<dbReference type="SUPFAM" id="SSF46785">
    <property type="entry name" value="Winged helix' DNA-binding domain"/>
    <property type="match status" value="1"/>
</dbReference>